<dbReference type="Pfam" id="PF08242">
    <property type="entry name" value="Methyltransf_12"/>
    <property type="match status" value="1"/>
</dbReference>
<dbReference type="SUPFAM" id="SSF53335">
    <property type="entry name" value="S-adenosyl-L-methionine-dependent methyltransferases"/>
    <property type="match status" value="1"/>
</dbReference>
<keyword evidence="1" id="KW-0596">Phosphopantetheine</keyword>
<feature type="domain" description="Ketosynthase family 3 (KS3)" evidence="10">
    <location>
        <begin position="42"/>
        <end position="389"/>
    </location>
</feature>
<dbReference type="Pfam" id="PF02801">
    <property type="entry name" value="Ketoacyl-synt_C"/>
    <property type="match status" value="1"/>
</dbReference>
<dbReference type="Gene3D" id="3.40.50.150">
    <property type="entry name" value="Vaccinia Virus protein VP39"/>
    <property type="match status" value="1"/>
</dbReference>
<dbReference type="SUPFAM" id="SSF47336">
    <property type="entry name" value="ACP-like"/>
    <property type="match status" value="1"/>
</dbReference>
<protein>
    <submittedName>
        <fullName evidence="12">PKS-like protein biosynthetic cluster</fullName>
    </submittedName>
</protein>
<dbReference type="Pfam" id="PF00698">
    <property type="entry name" value="Acyl_transf_1"/>
    <property type="match status" value="1"/>
</dbReference>
<dbReference type="SMART" id="SM00827">
    <property type="entry name" value="PKS_AT"/>
    <property type="match status" value="1"/>
</dbReference>
<reference evidence="12" key="1">
    <citation type="submission" date="2019-04" db="EMBL/GenBank/DDBJ databases">
        <title>Sequencing of skin fungus with MAO and IRED activity.</title>
        <authorList>
            <person name="Marsaioli A.J."/>
            <person name="Bonatto J.M.C."/>
            <person name="Reis Junior O."/>
        </authorList>
    </citation>
    <scope>NUCLEOTIDE SEQUENCE</scope>
    <source>
        <strain evidence="12">28M1</strain>
    </source>
</reference>
<feature type="region of interest" description="N-terminal hotdog fold" evidence="7">
    <location>
        <begin position="870"/>
        <end position="998"/>
    </location>
</feature>
<dbReference type="Pfam" id="PF14765">
    <property type="entry name" value="PS-DH"/>
    <property type="match status" value="1"/>
</dbReference>
<dbReference type="CDD" id="cd05274">
    <property type="entry name" value="KR_FAS_SDR_x"/>
    <property type="match status" value="1"/>
</dbReference>
<dbReference type="Pfam" id="PF08659">
    <property type="entry name" value="KR"/>
    <property type="match status" value="1"/>
</dbReference>
<feature type="domain" description="PKS/mFAS DH" evidence="11">
    <location>
        <begin position="870"/>
        <end position="1164"/>
    </location>
</feature>
<organism evidence="12 13">
    <name type="scientific">Didymella heteroderae</name>
    <dbReference type="NCBI Taxonomy" id="1769908"/>
    <lineage>
        <taxon>Eukaryota</taxon>
        <taxon>Fungi</taxon>
        <taxon>Dikarya</taxon>
        <taxon>Ascomycota</taxon>
        <taxon>Pezizomycotina</taxon>
        <taxon>Dothideomycetes</taxon>
        <taxon>Pleosporomycetidae</taxon>
        <taxon>Pleosporales</taxon>
        <taxon>Pleosporineae</taxon>
        <taxon>Didymellaceae</taxon>
        <taxon>Didymella</taxon>
    </lineage>
</organism>
<dbReference type="OrthoDB" id="329835at2759"/>
<evidence type="ECO:0000256" key="3">
    <source>
        <dbReference type="ARBA" id="ARBA00022679"/>
    </source>
</evidence>
<dbReference type="Gene3D" id="3.40.47.10">
    <property type="match status" value="2"/>
</dbReference>
<dbReference type="Pfam" id="PF16197">
    <property type="entry name" value="KAsynt_C_assoc"/>
    <property type="match status" value="1"/>
</dbReference>
<dbReference type="Pfam" id="PF23114">
    <property type="entry name" value="NAD-bd_HRPKS_sdrA"/>
    <property type="match status" value="1"/>
</dbReference>
<dbReference type="InterPro" id="IPR016039">
    <property type="entry name" value="Thiolase-like"/>
</dbReference>
<proteinExistence type="predicted"/>
<dbReference type="Pfam" id="PF00109">
    <property type="entry name" value="ketoacyl-synt"/>
    <property type="match status" value="2"/>
</dbReference>
<dbReference type="InterPro" id="IPR014030">
    <property type="entry name" value="Ketoacyl_synth_N"/>
</dbReference>
<dbReference type="InterPro" id="IPR006162">
    <property type="entry name" value="Ppantetheine_attach_site"/>
</dbReference>
<dbReference type="GO" id="GO:0031177">
    <property type="term" value="F:phosphopantetheine binding"/>
    <property type="evidence" value="ECO:0007669"/>
    <property type="project" value="InterPro"/>
</dbReference>
<dbReference type="InterPro" id="IPR029063">
    <property type="entry name" value="SAM-dependent_MTases_sf"/>
</dbReference>
<dbReference type="PROSITE" id="PS52019">
    <property type="entry name" value="PKS_MFAS_DH"/>
    <property type="match status" value="1"/>
</dbReference>
<feature type="compositionally biased region" description="Low complexity" evidence="8">
    <location>
        <begin position="14"/>
        <end position="29"/>
    </location>
</feature>
<accession>A0A9P4WQG4</accession>
<feature type="domain" description="Carrier" evidence="9">
    <location>
        <begin position="2015"/>
        <end position="2092"/>
    </location>
</feature>
<evidence type="ECO:0000256" key="8">
    <source>
        <dbReference type="SAM" id="MobiDB-lite"/>
    </source>
</evidence>
<dbReference type="PROSITE" id="PS52004">
    <property type="entry name" value="KS3_2"/>
    <property type="match status" value="1"/>
</dbReference>
<dbReference type="InterPro" id="IPR020807">
    <property type="entry name" value="PKS_DH"/>
</dbReference>
<dbReference type="InterPro" id="IPR049900">
    <property type="entry name" value="PKS_mFAS_DH"/>
</dbReference>
<evidence type="ECO:0000259" key="11">
    <source>
        <dbReference type="PROSITE" id="PS52019"/>
    </source>
</evidence>
<dbReference type="Pfam" id="PF23297">
    <property type="entry name" value="ACP_SdgA_C"/>
    <property type="match status" value="1"/>
</dbReference>
<dbReference type="SMART" id="SM00823">
    <property type="entry name" value="PKS_PP"/>
    <property type="match status" value="1"/>
</dbReference>
<feature type="region of interest" description="Disordered" evidence="8">
    <location>
        <begin position="1"/>
        <end position="42"/>
    </location>
</feature>
<dbReference type="InterPro" id="IPR056501">
    <property type="entry name" value="NAD-bd_HRPKS_sdrA"/>
</dbReference>
<dbReference type="SMART" id="SM00825">
    <property type="entry name" value="PKS_KS"/>
    <property type="match status" value="1"/>
</dbReference>
<dbReference type="InterPro" id="IPR049551">
    <property type="entry name" value="PKS_DH_C"/>
</dbReference>
<dbReference type="SUPFAM" id="SSF55048">
    <property type="entry name" value="Probable ACP-binding domain of malonyl-CoA ACP transacylase"/>
    <property type="match status" value="1"/>
</dbReference>
<dbReference type="InterPro" id="IPR032821">
    <property type="entry name" value="PKS_assoc"/>
</dbReference>
<dbReference type="InterPro" id="IPR036736">
    <property type="entry name" value="ACP-like_sf"/>
</dbReference>
<dbReference type="GO" id="GO:0006633">
    <property type="term" value="P:fatty acid biosynthetic process"/>
    <property type="evidence" value="ECO:0007669"/>
    <property type="project" value="TreeGrafter"/>
</dbReference>
<dbReference type="PANTHER" id="PTHR43775">
    <property type="entry name" value="FATTY ACID SYNTHASE"/>
    <property type="match status" value="1"/>
</dbReference>
<evidence type="ECO:0000259" key="9">
    <source>
        <dbReference type="PROSITE" id="PS50075"/>
    </source>
</evidence>
<keyword evidence="5" id="KW-0511">Multifunctional enzyme</keyword>
<dbReference type="InterPro" id="IPR049552">
    <property type="entry name" value="PKS_DH_N"/>
</dbReference>
<evidence type="ECO:0000256" key="5">
    <source>
        <dbReference type="ARBA" id="ARBA00023268"/>
    </source>
</evidence>
<dbReference type="Gene3D" id="3.40.366.10">
    <property type="entry name" value="Malonyl-Coenzyme A Acyl Carrier Protein, domain 2"/>
    <property type="match status" value="1"/>
</dbReference>
<dbReference type="GO" id="GO:0030639">
    <property type="term" value="P:polyketide biosynthetic process"/>
    <property type="evidence" value="ECO:0007669"/>
    <property type="project" value="UniProtKB-ARBA"/>
</dbReference>
<dbReference type="PROSITE" id="PS50075">
    <property type="entry name" value="CARRIER"/>
    <property type="match status" value="1"/>
</dbReference>
<dbReference type="Proteomes" id="UP000758155">
    <property type="component" value="Unassembled WGS sequence"/>
</dbReference>
<dbReference type="InterPro" id="IPR013217">
    <property type="entry name" value="Methyltransf_12"/>
</dbReference>
<keyword evidence="2" id="KW-0597">Phosphoprotein</keyword>
<dbReference type="Gene3D" id="1.10.1200.10">
    <property type="entry name" value="ACP-like"/>
    <property type="match status" value="1"/>
</dbReference>
<dbReference type="PANTHER" id="PTHR43775:SF29">
    <property type="entry name" value="ASPERFURANONE POLYKETIDE SYNTHASE AFOG-RELATED"/>
    <property type="match status" value="1"/>
</dbReference>
<evidence type="ECO:0000256" key="4">
    <source>
        <dbReference type="ARBA" id="ARBA00023002"/>
    </source>
</evidence>
<dbReference type="InterPro" id="IPR014031">
    <property type="entry name" value="Ketoacyl_synth_C"/>
</dbReference>
<dbReference type="InterPro" id="IPR020841">
    <property type="entry name" value="PKS_Beta-ketoAc_synthase_dom"/>
</dbReference>
<dbReference type="EMBL" id="SWKV01000035">
    <property type="protein sequence ID" value="KAF3038704.1"/>
    <property type="molecule type" value="Genomic_DNA"/>
</dbReference>
<keyword evidence="3" id="KW-0808">Transferase</keyword>
<dbReference type="InterPro" id="IPR016036">
    <property type="entry name" value="Malonyl_transacylase_ACP-bd"/>
</dbReference>
<evidence type="ECO:0000259" key="10">
    <source>
        <dbReference type="PROSITE" id="PS52004"/>
    </source>
</evidence>
<dbReference type="SMART" id="SM00822">
    <property type="entry name" value="PKS_KR"/>
    <property type="match status" value="1"/>
</dbReference>
<keyword evidence="6" id="KW-0012">Acyltransferase</keyword>
<dbReference type="SUPFAM" id="SSF53901">
    <property type="entry name" value="Thiolase-like"/>
    <property type="match status" value="2"/>
</dbReference>
<sequence length="2099" mass="227180">MTSGPVPNGHSHANGTTNGTLNGTSHNGTIPRGRPAQASRPRDPIAIIGISAKFGGSATDATKLWDMVAGGETAWSPIPKERFDSHALGGHFLSGDIGLFDAGFFNLSADAASAMDPQLRILLESVHEAFENAGIPLDKAAGSETSVYTGVYGKDYHELQTRDPEALPAAFLTGNGTAMLMVGKDGRCYAWDARAEGYGRGEGVASLILKRLDAALADGDHIHGVIRESGLNQDGATKSITSPSIEAQIKLIEKCYSRAGLSLSDTGYVEAHMTGTPVGDLAEATALSQTFGRARKTGDPMYVGSVKTNVGHTEPVSGLAGIIKTIYAMKNRVIPPNMNYETPSPKIPLEQWNLAVPTSLTPWPKDKALRASINNFGYGGANSHVILEAAPASATVVESKEDTRSRIFILSAKDQVALKGMIGNLATYVKAIPENESLGAIAYTLSERRSKYPWLAAVRASTSTELIEGLSQSSLKGTHATKKPRLGFVLNGQGAQWHAMGRELLAAYPVFGDAVHRADAILKGYGASWSLYEELLRDAKTTRVGQMQLSQPVTVALQLCLLDLLTSWGIKPAALSSHSSGEIAAAYAVGVLSFAEALGAAFYRGDIPSRSEELSKLAGGMLAAGLSREEVAQYLADTDGGRVVVACVNSPDSITISGDLHAIDEVEARLTKEGVFARKLKVPLAYHSHHMQLLAKEYTDRLRETITSQPDETWTLKYRYASPVTGEIVRSAKSIGPEYFVHNLTNPVLFSQAFEKMCFEEDGSAQVDVVVEIGAHGTLAGPIRQIFKGREIPYVSTLSRNVDAVETMQNLAAELLGRGVDVSLAAVNSPFGEKYEFKHDLPTYAWNHSTRYWIEPRINKDLRNKKFEPHELLGSLLPGDNGLAPTWRNFLRLTDISWLSDHQIQGYVVLPGAGYIAMAIEATKLLAGRNSNISGFQLKDIEVLNALTIPDTTTGVEVQISMHPAKDDWYEYVVSSLTLANTWTTNCTGFVRAEKDQLSVASIRTDEYFHPGVKPTDVDPESLWSDLRKMSMYHGPVFRPITSIKTARDKAITDITLKDAVSETHDYVIHPTTLDGIFIAAYNGLPRKIRDAFTVVPRKIKGITIRSDLHRKGGEDIICLSQVHSADTSGFDSTISVTNGGESGDMTLQVEHFFAQAIPREAEDGEEKACIISRLEWEADLTSTVPATFVDTLKVMLEDDTQSDLERKIRRVAFHFIHDAVKELELTPESVKPAHEALFNWMKDTVAEAAAGKLGPRSDTWARTSKGTKTKLTDDVNAMNIASTRLLVRVGQHLPQILRADIDADTLVNADSLLSQYYTDHPKLEGVPFKQLGKVLEQLAINRPGAHVLEIGAGAGTLTRTVLEAFGAKHGADGSRTVLGQIDCTDPSLKSFDALAQRTAAWSDLVNLKRLDIEKDLGEQDFAPSSYDLIVVSQLLHKTASLHAALANVHELLKPGGKLLFVETTQEQLDQKLVFGVLPESNASHSLQAWDSILCKMGFSGIQLSVGDSENAQNQSFSVILTEKLSQEMTYPAAISIVHTGDAPPESWTQELRHTLEAESGVVPNVENLFDVTVSPDTVYIFTPELASPFVAGLDRPSFEKLKGFLTAAQDILWLSRGGLVDAQDPLIGATSGLLRVVRQEDAGKRCVHLDFAKKADGELWEKETIGFVVDVFKKAFARNNHVEDFDWEYSVKDGVVCVPRLYPEIQVEEPELASLNIDSSDATYLVVGGMGGIGQYIASWLMEKSAKNLLIVSRNAEASPDVASMRMMAQADDCNLQIRSCDVGNEQKFLELLADVATTMPPIRGVINAAMVLQNSILDNMSYDVWQSGIRPKLDSSINIHKHLPSLTFFIQLSSAIGIPGHPSQAHYAAGNTFQDALARHRTAHGLPATTLNLTAIEGVGWMAQQGDAELDVVKRIAKVGLTSARIDTVMDLVESAIRTPLHASPAASQVVLGMSTYAALPDASVVKADRRFGTLRLASLRAGAQATSSNSDTKDPLTQLSRAAADKSLTISSANALVIEALASKLSTVFSFDASDVDPERSLSSYGVDSLVAVELRNWLAGGLKAKVSIFDILQSPSLGEFADVLVGRSELLAGLE</sequence>
<comment type="caution">
    <text evidence="12">The sequence shown here is derived from an EMBL/GenBank/DDBJ whole genome shotgun (WGS) entry which is preliminary data.</text>
</comment>
<keyword evidence="13" id="KW-1185">Reference proteome</keyword>
<evidence type="ECO:0000256" key="7">
    <source>
        <dbReference type="PROSITE-ProRule" id="PRU01363"/>
    </source>
</evidence>
<dbReference type="InterPro" id="IPR014043">
    <property type="entry name" value="Acyl_transferase_dom"/>
</dbReference>
<feature type="region of interest" description="C-terminal hotdog fold" evidence="7">
    <location>
        <begin position="1014"/>
        <end position="1164"/>
    </location>
</feature>
<dbReference type="GO" id="GO:0016491">
    <property type="term" value="F:oxidoreductase activity"/>
    <property type="evidence" value="ECO:0007669"/>
    <property type="project" value="UniProtKB-KW"/>
</dbReference>
<dbReference type="Gene3D" id="3.30.70.3290">
    <property type="match status" value="1"/>
</dbReference>
<dbReference type="SUPFAM" id="SSF51735">
    <property type="entry name" value="NAD(P)-binding Rossmann-fold domains"/>
    <property type="match status" value="1"/>
</dbReference>
<dbReference type="InterPro" id="IPR013968">
    <property type="entry name" value="PKS_KR"/>
</dbReference>
<evidence type="ECO:0000313" key="13">
    <source>
        <dbReference type="Proteomes" id="UP000758155"/>
    </source>
</evidence>
<dbReference type="CDD" id="cd00833">
    <property type="entry name" value="PKS"/>
    <property type="match status" value="1"/>
</dbReference>
<dbReference type="SUPFAM" id="SSF52151">
    <property type="entry name" value="FabD/lysophospholipase-like"/>
    <property type="match status" value="1"/>
</dbReference>
<dbReference type="InterPro" id="IPR057326">
    <property type="entry name" value="KR_dom"/>
</dbReference>
<dbReference type="InterPro" id="IPR036291">
    <property type="entry name" value="NAD(P)-bd_dom_sf"/>
</dbReference>
<dbReference type="InterPro" id="IPR050091">
    <property type="entry name" value="PKS_NRPS_Biosynth_Enz"/>
</dbReference>
<feature type="active site" description="Proton donor; for dehydratase activity" evidence="7">
    <location>
        <position position="1075"/>
    </location>
</feature>
<name>A0A9P4WQG4_9PLEO</name>
<evidence type="ECO:0000256" key="1">
    <source>
        <dbReference type="ARBA" id="ARBA00022450"/>
    </source>
</evidence>
<dbReference type="InterPro" id="IPR009081">
    <property type="entry name" value="PP-bd_ACP"/>
</dbReference>
<gene>
    <name evidence="12" type="ORF">E8E12_008949</name>
</gene>
<evidence type="ECO:0000256" key="6">
    <source>
        <dbReference type="ARBA" id="ARBA00023315"/>
    </source>
</evidence>
<evidence type="ECO:0000313" key="12">
    <source>
        <dbReference type="EMBL" id="KAF3038704.1"/>
    </source>
</evidence>
<dbReference type="Gene3D" id="3.40.50.720">
    <property type="entry name" value="NAD(P)-binding Rossmann-like Domain"/>
    <property type="match status" value="1"/>
</dbReference>
<evidence type="ECO:0000256" key="2">
    <source>
        <dbReference type="ARBA" id="ARBA00022553"/>
    </source>
</evidence>
<dbReference type="InterPro" id="IPR016035">
    <property type="entry name" value="Acyl_Trfase/lysoPLipase"/>
</dbReference>
<dbReference type="Gene3D" id="3.10.129.110">
    <property type="entry name" value="Polyketide synthase dehydratase"/>
    <property type="match status" value="1"/>
</dbReference>
<dbReference type="GO" id="GO:0004312">
    <property type="term" value="F:fatty acid synthase activity"/>
    <property type="evidence" value="ECO:0007669"/>
    <property type="project" value="TreeGrafter"/>
</dbReference>
<dbReference type="Pfam" id="PF21089">
    <property type="entry name" value="PKS_DH_N"/>
    <property type="match status" value="1"/>
</dbReference>
<dbReference type="InterPro" id="IPR042104">
    <property type="entry name" value="PKS_dehydratase_sf"/>
</dbReference>
<dbReference type="SMART" id="SM00826">
    <property type="entry name" value="PKS_DH"/>
    <property type="match status" value="1"/>
</dbReference>
<keyword evidence="4" id="KW-0560">Oxidoreductase</keyword>
<dbReference type="InterPro" id="IPR001227">
    <property type="entry name" value="Ac_transferase_dom_sf"/>
</dbReference>
<dbReference type="InterPro" id="IPR020806">
    <property type="entry name" value="PKS_PP-bd"/>
</dbReference>
<dbReference type="PROSITE" id="PS00012">
    <property type="entry name" value="PHOSPHOPANTETHEINE"/>
    <property type="match status" value="1"/>
</dbReference>
<dbReference type="CDD" id="cd02440">
    <property type="entry name" value="AdoMet_MTases"/>
    <property type="match status" value="1"/>
</dbReference>
<feature type="active site" description="Proton acceptor; for dehydratase activity" evidence="7">
    <location>
        <position position="902"/>
    </location>
</feature>